<dbReference type="InterPro" id="IPR015422">
    <property type="entry name" value="PyrdxlP-dep_Trfase_small"/>
</dbReference>
<dbReference type="GO" id="GO:0030170">
    <property type="term" value="F:pyridoxal phosphate binding"/>
    <property type="evidence" value="ECO:0007669"/>
    <property type="project" value="InterPro"/>
</dbReference>
<name>A0A3M8CIJ3_9BACL</name>
<dbReference type="InterPro" id="IPR027619">
    <property type="entry name" value="C-S_lyase_PatB-like"/>
</dbReference>
<keyword evidence="8" id="KW-1185">Reference proteome</keyword>
<accession>A0A3M8CIJ3</accession>
<dbReference type="Gene3D" id="3.90.1150.10">
    <property type="entry name" value="Aspartate Aminotransferase, domain 1"/>
    <property type="match status" value="1"/>
</dbReference>
<protein>
    <recommendedName>
        <fullName evidence="2">cysteine-S-conjugate beta-lyase</fullName>
        <ecNumber evidence="2">4.4.1.13</ecNumber>
    </recommendedName>
</protein>
<reference evidence="7 8" key="1">
    <citation type="submission" date="2018-10" db="EMBL/GenBank/DDBJ databases">
        <title>Phylogenomics of Brevibacillus.</title>
        <authorList>
            <person name="Dunlap C."/>
        </authorList>
    </citation>
    <scope>NUCLEOTIDE SEQUENCE [LARGE SCALE GENOMIC DNA]</scope>
    <source>
        <strain evidence="7 8">JCM 12215</strain>
    </source>
</reference>
<evidence type="ECO:0000313" key="7">
    <source>
        <dbReference type="EMBL" id="RNB75542.1"/>
    </source>
</evidence>
<dbReference type="EMBL" id="RHHR01000010">
    <property type="protein sequence ID" value="RNB75542.1"/>
    <property type="molecule type" value="Genomic_DNA"/>
</dbReference>
<dbReference type="Gene3D" id="3.40.640.10">
    <property type="entry name" value="Type I PLP-dependent aspartate aminotransferase-like (Major domain)"/>
    <property type="match status" value="1"/>
</dbReference>
<organism evidence="7 8">
    <name type="scientific">Brevibacillus invocatus</name>
    <dbReference type="NCBI Taxonomy" id="173959"/>
    <lineage>
        <taxon>Bacteria</taxon>
        <taxon>Bacillati</taxon>
        <taxon>Bacillota</taxon>
        <taxon>Bacilli</taxon>
        <taxon>Bacillales</taxon>
        <taxon>Paenibacillaceae</taxon>
        <taxon>Brevibacillus</taxon>
    </lineage>
</organism>
<evidence type="ECO:0000313" key="8">
    <source>
        <dbReference type="Proteomes" id="UP000282028"/>
    </source>
</evidence>
<dbReference type="CDD" id="cd00609">
    <property type="entry name" value="AAT_like"/>
    <property type="match status" value="1"/>
</dbReference>
<proteinExistence type="inferred from homology"/>
<evidence type="ECO:0000256" key="3">
    <source>
        <dbReference type="ARBA" id="ARBA00022898"/>
    </source>
</evidence>
<evidence type="ECO:0000256" key="2">
    <source>
        <dbReference type="ARBA" id="ARBA00012224"/>
    </source>
</evidence>
<dbReference type="NCBIfam" id="TIGR04350">
    <property type="entry name" value="C_S_lyase_PatB"/>
    <property type="match status" value="1"/>
</dbReference>
<dbReference type="OrthoDB" id="9802872at2"/>
<evidence type="ECO:0000256" key="1">
    <source>
        <dbReference type="ARBA" id="ARBA00001933"/>
    </source>
</evidence>
<dbReference type="Pfam" id="PF00155">
    <property type="entry name" value="Aminotran_1_2"/>
    <property type="match status" value="1"/>
</dbReference>
<dbReference type="PANTHER" id="PTHR43525:SF1">
    <property type="entry name" value="PROTEIN MALY"/>
    <property type="match status" value="1"/>
</dbReference>
<gene>
    <name evidence="7" type="ORF">EDM52_08160</name>
</gene>
<evidence type="ECO:0000256" key="4">
    <source>
        <dbReference type="ARBA" id="ARBA00023239"/>
    </source>
</evidence>
<comment type="similarity">
    <text evidence="5">Belongs to the class-II pyridoxal-phosphate-dependent aminotransferase family. MalY/PatB cystathionine beta-lyase subfamily.</text>
</comment>
<sequence>MKYVFDAVVDRKGTDSLKWESNQPEYNREGMIPLWVADMDFTCLPAITEALSKRAAHPIYGYGIKPDAFFGSLKEWIHRRFAVEVETSWMTSIAGVIPAMHVAIDAFTSPGDKIVVQPPVYHPFFSAVEHRGRQVVENLLLEKDGRYEIDWDDLEAKLRDPQAKLLLLCSPHNPVGRVWTRDELIRMGDLCVKNGVLVISDEIHADLVYEKGSHTPYYALPSELANQSVTLLAASKTFNIAGLFTSFVLTQNSELLRAFKTTAARMGHELVNIFGIEATIAAYQHGEEWLDQLLPYLHENAKFIHQFLQERLPQVSMRVPEATYLGWIDFRKLNLPQKDLLQLLQQKARIGMQDGAIFGQAGTGFCRINYACPRALLQEGLERLEKAVLEHVELSR</sequence>
<dbReference type="Proteomes" id="UP000282028">
    <property type="component" value="Unassembled WGS sequence"/>
</dbReference>
<dbReference type="InterPro" id="IPR015421">
    <property type="entry name" value="PyrdxlP-dep_Trfase_major"/>
</dbReference>
<keyword evidence="4 7" id="KW-0456">Lyase</keyword>
<evidence type="ECO:0000256" key="5">
    <source>
        <dbReference type="ARBA" id="ARBA00037974"/>
    </source>
</evidence>
<dbReference type="InterPro" id="IPR015424">
    <property type="entry name" value="PyrdxlP-dep_Trfase"/>
</dbReference>
<dbReference type="InterPro" id="IPR051798">
    <property type="entry name" value="Class-II_PLP-Dep_Aminotrans"/>
</dbReference>
<comment type="caution">
    <text evidence="7">The sequence shown here is derived from an EMBL/GenBank/DDBJ whole genome shotgun (WGS) entry which is preliminary data.</text>
</comment>
<dbReference type="AlphaFoldDB" id="A0A3M8CIJ3"/>
<dbReference type="GO" id="GO:0047804">
    <property type="term" value="F:cysteine-S-conjugate beta-lyase activity"/>
    <property type="evidence" value="ECO:0007669"/>
    <property type="project" value="UniProtKB-EC"/>
</dbReference>
<dbReference type="PANTHER" id="PTHR43525">
    <property type="entry name" value="PROTEIN MALY"/>
    <property type="match status" value="1"/>
</dbReference>
<evidence type="ECO:0000259" key="6">
    <source>
        <dbReference type="Pfam" id="PF00155"/>
    </source>
</evidence>
<comment type="cofactor">
    <cofactor evidence="1">
        <name>pyridoxal 5'-phosphate</name>
        <dbReference type="ChEBI" id="CHEBI:597326"/>
    </cofactor>
</comment>
<dbReference type="SUPFAM" id="SSF53383">
    <property type="entry name" value="PLP-dependent transferases"/>
    <property type="match status" value="1"/>
</dbReference>
<keyword evidence="3" id="KW-0663">Pyridoxal phosphate</keyword>
<dbReference type="EC" id="4.4.1.13" evidence="2"/>
<dbReference type="InterPro" id="IPR004839">
    <property type="entry name" value="Aminotransferase_I/II_large"/>
</dbReference>
<dbReference type="RefSeq" id="WP_122908502.1">
    <property type="nucleotide sequence ID" value="NZ_CBCSBE010000001.1"/>
</dbReference>
<feature type="domain" description="Aminotransferase class I/classII large" evidence="6">
    <location>
        <begin position="32"/>
        <end position="384"/>
    </location>
</feature>